<dbReference type="AlphaFoldDB" id="A0A6I2FAT1"/>
<reference evidence="3 4" key="1">
    <citation type="submission" date="2019-10" db="EMBL/GenBank/DDBJ databases">
        <authorList>
            <person name="Nie G."/>
            <person name="Ming H."/>
            <person name="Yi B."/>
        </authorList>
    </citation>
    <scope>NUCLEOTIDE SEQUENCE [LARGE SCALE GENOMIC DNA]</scope>
    <source>
        <strain evidence="3 4">CFH 90414</strain>
    </source>
</reference>
<gene>
    <name evidence="3" type="ORF">GE115_13785</name>
</gene>
<feature type="transmembrane region" description="Helical" evidence="2">
    <location>
        <begin position="141"/>
        <end position="162"/>
    </location>
</feature>
<accession>A0A6I2FAT1</accession>
<sequence length="212" mass="21534">MSRDEAARSGAEGAEGSAPKDERPRPRYGEYAPEGWTWQPPAESTADPAPDASPATPSGGAQRGPGGAPGAPVAFGTGAPAAAHPVDRGWTLALLVFGAIGAVYNSLTILAMPDTALESAQLSAQMLGTEPPTAFEPGPGVPALIAVGIALQLALWVGALMWSRSRLRAGRITWWVPVVAGVAAFIVVIVVGMLVFASDPGFLPAVGSLTST</sequence>
<proteinExistence type="predicted"/>
<feature type="compositionally biased region" description="Low complexity" evidence="1">
    <location>
        <begin position="8"/>
        <end position="17"/>
    </location>
</feature>
<comment type="caution">
    <text evidence="3">The sequence shown here is derived from an EMBL/GenBank/DDBJ whole genome shotgun (WGS) entry which is preliminary data.</text>
</comment>
<feature type="transmembrane region" description="Helical" evidence="2">
    <location>
        <begin position="92"/>
        <end position="112"/>
    </location>
</feature>
<evidence type="ECO:0000313" key="4">
    <source>
        <dbReference type="Proteomes" id="UP000431080"/>
    </source>
</evidence>
<evidence type="ECO:0000313" key="3">
    <source>
        <dbReference type="EMBL" id="MRG60927.1"/>
    </source>
</evidence>
<dbReference type="EMBL" id="WJIF01000008">
    <property type="protein sequence ID" value="MRG60927.1"/>
    <property type="molecule type" value="Genomic_DNA"/>
</dbReference>
<dbReference type="Proteomes" id="UP000431080">
    <property type="component" value="Unassembled WGS sequence"/>
</dbReference>
<evidence type="ECO:0000256" key="1">
    <source>
        <dbReference type="SAM" id="MobiDB-lite"/>
    </source>
</evidence>
<dbReference type="RefSeq" id="WP_153685349.1">
    <property type="nucleotide sequence ID" value="NZ_WJIF01000008.1"/>
</dbReference>
<feature type="compositionally biased region" description="Low complexity" evidence="1">
    <location>
        <begin position="40"/>
        <end position="60"/>
    </location>
</feature>
<protein>
    <submittedName>
        <fullName evidence="3">Uncharacterized protein</fullName>
    </submittedName>
</protein>
<feature type="transmembrane region" description="Helical" evidence="2">
    <location>
        <begin position="174"/>
        <end position="197"/>
    </location>
</feature>
<keyword evidence="2" id="KW-1133">Transmembrane helix</keyword>
<feature type="compositionally biased region" description="Basic and acidic residues" evidence="1">
    <location>
        <begin position="18"/>
        <end position="28"/>
    </location>
</feature>
<name>A0A6I2FAT1_9MICO</name>
<keyword evidence="2" id="KW-0472">Membrane</keyword>
<keyword evidence="4" id="KW-1185">Reference proteome</keyword>
<dbReference type="Pfam" id="PF19779">
    <property type="entry name" value="DUF6264"/>
    <property type="match status" value="1"/>
</dbReference>
<dbReference type="InterPro" id="IPR046231">
    <property type="entry name" value="DUF6264"/>
</dbReference>
<keyword evidence="2" id="KW-0812">Transmembrane</keyword>
<feature type="region of interest" description="Disordered" evidence="1">
    <location>
        <begin position="1"/>
        <end position="73"/>
    </location>
</feature>
<organism evidence="3 4">
    <name type="scientific">Agromyces agglutinans</name>
    <dbReference type="NCBI Taxonomy" id="2662258"/>
    <lineage>
        <taxon>Bacteria</taxon>
        <taxon>Bacillati</taxon>
        <taxon>Actinomycetota</taxon>
        <taxon>Actinomycetes</taxon>
        <taxon>Micrococcales</taxon>
        <taxon>Microbacteriaceae</taxon>
        <taxon>Agromyces</taxon>
    </lineage>
</organism>
<evidence type="ECO:0000256" key="2">
    <source>
        <dbReference type="SAM" id="Phobius"/>
    </source>
</evidence>